<dbReference type="GeneID" id="85485940"/>
<organism evidence="9 10">
    <name type="scientific">Rhodococcoides kroppenstedtii</name>
    <dbReference type="NCBI Taxonomy" id="293050"/>
    <lineage>
        <taxon>Bacteria</taxon>
        <taxon>Bacillati</taxon>
        <taxon>Actinomycetota</taxon>
        <taxon>Actinomycetes</taxon>
        <taxon>Mycobacteriales</taxon>
        <taxon>Nocardiaceae</taxon>
        <taxon>Rhodococcoides</taxon>
    </lineage>
</organism>
<dbReference type="SMART" id="SM00881">
    <property type="entry name" value="CoA_binding"/>
    <property type="match status" value="1"/>
</dbReference>
<comment type="subcellular location">
    <subcellularLocation>
        <location evidence="6">Cytoplasm</location>
    </subcellularLocation>
</comment>
<comment type="subunit">
    <text evidence="6">Homodimer.</text>
</comment>
<dbReference type="PANTHER" id="PTHR35786">
    <property type="entry name" value="REDOX-SENSING TRANSCRIPTIONAL REPRESSOR REX"/>
    <property type="match status" value="1"/>
</dbReference>
<keyword evidence="5 6" id="KW-0804">Transcription</keyword>
<dbReference type="GO" id="GO:0051775">
    <property type="term" value="P:response to redox state"/>
    <property type="evidence" value="ECO:0007669"/>
    <property type="project" value="InterPro"/>
</dbReference>
<dbReference type="Proteomes" id="UP000182054">
    <property type="component" value="Unassembled WGS sequence"/>
</dbReference>
<dbReference type="Gene3D" id="1.10.10.10">
    <property type="entry name" value="Winged helix-like DNA-binding domain superfamily/Winged helix DNA-binding domain"/>
    <property type="match status" value="1"/>
</dbReference>
<dbReference type="InterPro" id="IPR022876">
    <property type="entry name" value="Tscrpt_rep_Rex"/>
</dbReference>
<dbReference type="InterPro" id="IPR036390">
    <property type="entry name" value="WH_DNA-bd_sf"/>
</dbReference>
<name>A0A1I0TIQ0_9NOCA</name>
<comment type="function">
    <text evidence="6">Modulates transcription in response to changes in cellular NADH/NAD(+) redox state.</text>
</comment>
<dbReference type="Pfam" id="PF02629">
    <property type="entry name" value="CoA_binding"/>
    <property type="match status" value="1"/>
</dbReference>
<keyword evidence="3 6" id="KW-0805">Transcription regulation</keyword>
<evidence type="ECO:0000256" key="2">
    <source>
        <dbReference type="ARBA" id="ARBA00022491"/>
    </source>
</evidence>
<dbReference type="InterPro" id="IPR003781">
    <property type="entry name" value="CoA-bd"/>
</dbReference>
<dbReference type="SUPFAM" id="SSF51735">
    <property type="entry name" value="NAD(P)-binding Rossmann-fold domains"/>
    <property type="match status" value="1"/>
</dbReference>
<evidence type="ECO:0000313" key="9">
    <source>
        <dbReference type="EMBL" id="SFA51678.1"/>
    </source>
</evidence>
<proteinExistence type="inferred from homology"/>
<dbReference type="NCBIfam" id="NF003992">
    <property type="entry name" value="PRK05472.2-1"/>
    <property type="match status" value="1"/>
</dbReference>
<evidence type="ECO:0000256" key="1">
    <source>
        <dbReference type="ARBA" id="ARBA00022490"/>
    </source>
</evidence>
<protein>
    <recommendedName>
        <fullName evidence="6">Redox-sensing transcriptional repressor Rex</fullName>
    </recommendedName>
</protein>
<evidence type="ECO:0000256" key="4">
    <source>
        <dbReference type="ARBA" id="ARBA00023125"/>
    </source>
</evidence>
<evidence type="ECO:0000313" key="10">
    <source>
        <dbReference type="Proteomes" id="UP000182054"/>
    </source>
</evidence>
<evidence type="ECO:0000256" key="5">
    <source>
        <dbReference type="ARBA" id="ARBA00023163"/>
    </source>
</evidence>
<dbReference type="GO" id="GO:0045892">
    <property type="term" value="P:negative regulation of DNA-templated transcription"/>
    <property type="evidence" value="ECO:0007669"/>
    <property type="project" value="InterPro"/>
</dbReference>
<keyword evidence="2 6" id="KW-0678">Repressor</keyword>
<comment type="similarity">
    <text evidence="6">Belongs to the transcriptional regulatory Rex family.</text>
</comment>
<dbReference type="SUPFAM" id="SSF46785">
    <property type="entry name" value="Winged helix' DNA-binding domain"/>
    <property type="match status" value="1"/>
</dbReference>
<evidence type="ECO:0000259" key="8">
    <source>
        <dbReference type="SMART" id="SM00881"/>
    </source>
</evidence>
<feature type="region of interest" description="Disordered" evidence="7">
    <location>
        <begin position="1"/>
        <end position="61"/>
    </location>
</feature>
<dbReference type="EMBL" id="FOJN01000007">
    <property type="protein sequence ID" value="SFA51678.1"/>
    <property type="molecule type" value="Genomic_DNA"/>
</dbReference>
<dbReference type="NCBIfam" id="NF003995">
    <property type="entry name" value="PRK05472.2-4"/>
    <property type="match status" value="1"/>
</dbReference>
<keyword evidence="6" id="KW-0520">NAD</keyword>
<dbReference type="RefSeq" id="WP_068365909.1">
    <property type="nucleotide sequence ID" value="NZ_FOJN01000007.1"/>
</dbReference>
<dbReference type="GO" id="GO:0005737">
    <property type="term" value="C:cytoplasm"/>
    <property type="evidence" value="ECO:0007669"/>
    <property type="project" value="UniProtKB-SubCell"/>
</dbReference>
<feature type="compositionally biased region" description="Low complexity" evidence="7">
    <location>
        <begin position="28"/>
        <end position="42"/>
    </location>
</feature>
<dbReference type="AlphaFoldDB" id="A0A1I0TIQ0"/>
<keyword evidence="1 6" id="KW-0963">Cytoplasm</keyword>
<dbReference type="GO" id="GO:0003700">
    <property type="term" value="F:DNA-binding transcription factor activity"/>
    <property type="evidence" value="ECO:0007669"/>
    <property type="project" value="UniProtKB-UniRule"/>
</dbReference>
<gene>
    <name evidence="6" type="primary">rex</name>
    <name evidence="9" type="ORF">SAMN05444374_1078</name>
</gene>
<dbReference type="PANTHER" id="PTHR35786:SF1">
    <property type="entry name" value="REDOX-SENSING TRANSCRIPTIONAL REPRESSOR REX 1"/>
    <property type="match status" value="1"/>
</dbReference>
<dbReference type="InterPro" id="IPR036388">
    <property type="entry name" value="WH-like_DNA-bd_sf"/>
</dbReference>
<dbReference type="InterPro" id="IPR009718">
    <property type="entry name" value="Rex_DNA-bd_C_dom"/>
</dbReference>
<evidence type="ECO:0000256" key="3">
    <source>
        <dbReference type="ARBA" id="ARBA00023015"/>
    </source>
</evidence>
<evidence type="ECO:0000256" key="6">
    <source>
        <dbReference type="HAMAP-Rule" id="MF_01131"/>
    </source>
</evidence>
<dbReference type="Pfam" id="PF06971">
    <property type="entry name" value="Put_DNA-bind_N"/>
    <property type="match status" value="1"/>
</dbReference>
<feature type="domain" description="CoA-binding" evidence="8">
    <location>
        <begin position="133"/>
        <end position="243"/>
    </location>
</feature>
<accession>A0A1I0TIQ0</accession>
<feature type="compositionally biased region" description="Basic and acidic residues" evidence="7">
    <location>
        <begin position="1"/>
        <end position="13"/>
    </location>
</feature>
<feature type="binding site" evidence="6">
    <location>
        <begin position="144"/>
        <end position="149"/>
    </location>
    <ligand>
        <name>NAD(+)</name>
        <dbReference type="ChEBI" id="CHEBI:57540"/>
    </ligand>
</feature>
<sequence>MTADRRNPGDETARTTASGVRRQQHDTSAAPAAPSIPKAESPPATPSIPKAESPPATPSIPKATVTRLADYLRVLAAVAERRVLVVSSEDLAVASGVGSATLRKDLSFLGPMGVRGVGYDVARLRARIELALGLDRGHRVVLVGLGNLGSALIGYEGFARRGFTLVGLFDVAPDVVGTTVSVGTAMDGYRDLTVRHARDLVSAAAELGATVGVVATPDVAAQSAVDALVDAGIDCILSFASIDPVTPPHVDLRRVDLAVELQILSFANAHKAQRPRPVRSTCRDAATVTATPVDPGRVPVGAHSRTDR</sequence>
<dbReference type="GO" id="GO:0003677">
    <property type="term" value="F:DNA binding"/>
    <property type="evidence" value="ECO:0007669"/>
    <property type="project" value="UniProtKB-UniRule"/>
</dbReference>
<feature type="DNA-binding region" description="H-T-H motif" evidence="6">
    <location>
        <begin position="70"/>
        <end position="109"/>
    </location>
</feature>
<keyword evidence="4 6" id="KW-0238">DNA-binding</keyword>
<dbReference type="InterPro" id="IPR036291">
    <property type="entry name" value="NAD(P)-bd_dom_sf"/>
</dbReference>
<dbReference type="Gene3D" id="3.40.50.720">
    <property type="entry name" value="NAD(P)-binding Rossmann-like Domain"/>
    <property type="match status" value="1"/>
</dbReference>
<dbReference type="NCBIfam" id="NF003994">
    <property type="entry name" value="PRK05472.2-3"/>
    <property type="match status" value="1"/>
</dbReference>
<reference evidence="9 10" key="1">
    <citation type="submission" date="2016-10" db="EMBL/GenBank/DDBJ databases">
        <authorList>
            <person name="de Groot N.N."/>
        </authorList>
    </citation>
    <scope>NUCLEOTIDE SEQUENCE [LARGE SCALE GENOMIC DNA]</scope>
    <source>
        <strain evidence="9 10">DSM 44908</strain>
    </source>
</reference>
<evidence type="ECO:0000256" key="7">
    <source>
        <dbReference type="SAM" id="MobiDB-lite"/>
    </source>
</evidence>
<dbReference type="HAMAP" id="MF_01131">
    <property type="entry name" value="Rex"/>
    <property type="match status" value="1"/>
</dbReference>